<reference evidence="2" key="1">
    <citation type="submission" date="2022-08" db="EMBL/GenBank/DDBJ databases">
        <title>Genomic Encyclopedia of Type Strains, Phase V (KMG-V): Genome sequencing to study the core and pangenomes of soil and plant-associated prokaryotes.</title>
        <authorList>
            <person name="Whitman W."/>
        </authorList>
    </citation>
    <scope>NUCLEOTIDE SEQUENCE</scope>
    <source>
        <strain evidence="3">SP3026</strain>
        <strain evidence="2">SP3049</strain>
    </source>
</reference>
<proteinExistence type="predicted"/>
<dbReference type="AlphaFoldDB" id="A0A9X2TE04"/>
<dbReference type="RefSeq" id="WP_011404188.1">
    <property type="nucleotide sequence ID" value="NZ_CALTRW010000001.1"/>
</dbReference>
<evidence type="ECO:0000256" key="1">
    <source>
        <dbReference type="SAM" id="Phobius"/>
    </source>
</evidence>
<gene>
    <name evidence="3" type="ORF">GGP45_001380</name>
    <name evidence="2" type="ORF">GGP61_000567</name>
</gene>
<sequence>MKYGTRIAYGVMGGAAALALTLWLGASNSEVAIVLIGILDWLPLDRTVVLNNAEAAGVFAIGSGVGMLAWLVTGREAFRCLGQRAPRAWHLWRRDALTSLIPVLKYTALGLLMGGLGAYLMQYLWGLWTTAYSAGLAAGAFGGAIYSATRSRRGSQMDFLEANQRYINDENVSVFTETEKP</sequence>
<dbReference type="EMBL" id="JANUAE010000002">
    <property type="protein sequence ID" value="MCS3708972.1"/>
    <property type="molecule type" value="Genomic_DNA"/>
</dbReference>
<feature type="transmembrane region" description="Helical" evidence="1">
    <location>
        <begin position="131"/>
        <end position="149"/>
    </location>
</feature>
<comment type="caution">
    <text evidence="2">The sequence shown here is derived from an EMBL/GenBank/DDBJ whole genome shotgun (WGS) entry which is preliminary data.</text>
</comment>
<dbReference type="Proteomes" id="UP001155057">
    <property type="component" value="Unassembled WGS sequence"/>
</dbReference>
<evidence type="ECO:0000313" key="4">
    <source>
        <dbReference type="Proteomes" id="UP001155057"/>
    </source>
</evidence>
<protein>
    <submittedName>
        <fullName evidence="2">Uncharacterized protein</fullName>
    </submittedName>
</protein>
<keyword evidence="1" id="KW-0472">Membrane</keyword>
<dbReference type="Proteomes" id="UP001155144">
    <property type="component" value="Unassembled WGS sequence"/>
</dbReference>
<organism evidence="2 4">
    <name type="scientific">Salinibacter ruber</name>
    <dbReference type="NCBI Taxonomy" id="146919"/>
    <lineage>
        <taxon>Bacteria</taxon>
        <taxon>Pseudomonadati</taxon>
        <taxon>Rhodothermota</taxon>
        <taxon>Rhodothermia</taxon>
        <taxon>Rhodothermales</taxon>
        <taxon>Salinibacteraceae</taxon>
        <taxon>Salinibacter</taxon>
    </lineage>
</organism>
<feature type="transmembrane region" description="Helical" evidence="1">
    <location>
        <begin position="53"/>
        <end position="72"/>
    </location>
</feature>
<name>A0A9X2TE04_9BACT</name>
<feature type="transmembrane region" description="Helical" evidence="1">
    <location>
        <begin position="103"/>
        <end position="125"/>
    </location>
</feature>
<evidence type="ECO:0000313" key="3">
    <source>
        <dbReference type="EMBL" id="MCS4121038.1"/>
    </source>
</evidence>
<keyword evidence="1" id="KW-1133">Transmembrane helix</keyword>
<accession>A0A9X2TE04</accession>
<evidence type="ECO:0000313" key="2">
    <source>
        <dbReference type="EMBL" id="MCS3708972.1"/>
    </source>
</evidence>
<dbReference type="EMBL" id="JANUBL010000002">
    <property type="protein sequence ID" value="MCS4121038.1"/>
    <property type="molecule type" value="Genomic_DNA"/>
</dbReference>
<keyword evidence="1" id="KW-0812">Transmembrane</keyword>
<dbReference type="GeneID" id="83728349"/>